<dbReference type="RefSeq" id="WP_069702172.1">
    <property type="nucleotide sequence ID" value="NZ_MJAT01000022.1"/>
</dbReference>
<dbReference type="EMBL" id="MJAT01000022">
    <property type="protein sequence ID" value="OEH85346.1"/>
    <property type="molecule type" value="Genomic_DNA"/>
</dbReference>
<accession>A0A1E5L5F8</accession>
<dbReference type="Pfam" id="PF14103">
    <property type="entry name" value="DUF4276"/>
    <property type="match status" value="1"/>
</dbReference>
<evidence type="ECO:0000313" key="1">
    <source>
        <dbReference type="EMBL" id="OEH85346.1"/>
    </source>
</evidence>
<keyword evidence="2" id="KW-1185">Reference proteome</keyword>
<evidence type="ECO:0000313" key="2">
    <source>
        <dbReference type="Proteomes" id="UP000095255"/>
    </source>
</evidence>
<reference evidence="1 2" key="1">
    <citation type="submission" date="2016-09" db="EMBL/GenBank/DDBJ databases">
        <title>Desulfuribacillus arsenicus sp. nov., an obligately anaerobic, dissimilatory arsenic- and antimonate-reducing bacterium isolated from anoxic sediments.</title>
        <authorList>
            <person name="Abin C.A."/>
            <person name="Hollibaugh J.T."/>
        </authorList>
    </citation>
    <scope>NUCLEOTIDE SEQUENCE [LARGE SCALE GENOMIC DNA]</scope>
    <source>
        <strain evidence="1 2">MLFW-2</strain>
    </source>
</reference>
<protein>
    <recommendedName>
        <fullName evidence="3">DUF4276 domain-containing protein</fullName>
    </recommendedName>
</protein>
<proteinExistence type="predicted"/>
<comment type="caution">
    <text evidence="1">The sequence shown here is derived from an EMBL/GenBank/DDBJ whole genome shotgun (WGS) entry which is preliminary data.</text>
</comment>
<dbReference type="AlphaFoldDB" id="A0A1E5L5F8"/>
<sequence length="222" mass="26312">MKRLNIIVEGQTEETFVRDLLAAHLGLHGIDVRARMVETSRRDGKIFRGGLASYEKLKRDLLNWMDEDKTAWYTTMIDFYALPKDFPGYHFINIYNNPYNLVKRIERAIAKDIRRPFFIPYIQLHEFEALILTDPLKFDVYFFKRQEQINNLKQMTIHFPSPEHINHGVATAPSKRIINEIPAYRYSKRTAGPMIAAEIGLPMIRQHCKHFDQWLHRLERIL</sequence>
<gene>
    <name evidence="1" type="ORF">BHU72_04435</name>
</gene>
<dbReference type="InterPro" id="IPR025455">
    <property type="entry name" value="DUF4276"/>
</dbReference>
<name>A0A1E5L5F8_9FIRM</name>
<evidence type="ECO:0008006" key="3">
    <source>
        <dbReference type="Google" id="ProtNLM"/>
    </source>
</evidence>
<dbReference type="Proteomes" id="UP000095255">
    <property type="component" value="Unassembled WGS sequence"/>
</dbReference>
<dbReference type="OrthoDB" id="9801478at2"/>
<dbReference type="STRING" id="1390249.BHU72_04435"/>
<organism evidence="1 2">
    <name type="scientific">Desulfuribacillus stibiiarsenatis</name>
    <dbReference type="NCBI Taxonomy" id="1390249"/>
    <lineage>
        <taxon>Bacteria</taxon>
        <taxon>Bacillati</taxon>
        <taxon>Bacillota</taxon>
        <taxon>Desulfuribacillia</taxon>
        <taxon>Desulfuribacillales</taxon>
        <taxon>Desulfuribacillaceae</taxon>
        <taxon>Desulfuribacillus</taxon>
    </lineage>
</organism>